<dbReference type="OrthoDB" id="1044679at2"/>
<keyword evidence="4" id="KW-1185">Reference proteome</keyword>
<feature type="domain" description="DUF6377" evidence="2">
    <location>
        <begin position="253"/>
        <end position="492"/>
    </location>
</feature>
<feature type="transmembrane region" description="Helical" evidence="1">
    <location>
        <begin position="325"/>
        <end position="347"/>
    </location>
</feature>
<gene>
    <name evidence="3" type="ORF">EV199_6061</name>
</gene>
<dbReference type="SUPFAM" id="SSF48452">
    <property type="entry name" value="TPR-like"/>
    <property type="match status" value="2"/>
</dbReference>
<comment type="caution">
    <text evidence="3">The sequence shown here is derived from an EMBL/GenBank/DDBJ whole genome shotgun (WGS) entry which is preliminary data.</text>
</comment>
<organism evidence="3 4">
    <name type="scientific">Pseudobacter ginsenosidimutans</name>
    <dbReference type="NCBI Taxonomy" id="661488"/>
    <lineage>
        <taxon>Bacteria</taxon>
        <taxon>Pseudomonadati</taxon>
        <taxon>Bacteroidota</taxon>
        <taxon>Chitinophagia</taxon>
        <taxon>Chitinophagales</taxon>
        <taxon>Chitinophagaceae</taxon>
        <taxon>Pseudobacter</taxon>
    </lineage>
</organism>
<dbReference type="EMBL" id="SGXA01000007">
    <property type="protein sequence ID" value="RZS63961.1"/>
    <property type="molecule type" value="Genomic_DNA"/>
</dbReference>
<proteinExistence type="predicted"/>
<reference evidence="3 4" key="1">
    <citation type="submission" date="2019-02" db="EMBL/GenBank/DDBJ databases">
        <title>Genomic Encyclopedia of Type Strains, Phase IV (KMG-IV): sequencing the most valuable type-strain genomes for metagenomic binning, comparative biology and taxonomic classification.</title>
        <authorList>
            <person name="Goeker M."/>
        </authorList>
    </citation>
    <scope>NUCLEOTIDE SEQUENCE [LARGE SCALE GENOMIC DNA]</scope>
    <source>
        <strain evidence="3 4">DSM 18116</strain>
    </source>
</reference>
<protein>
    <recommendedName>
        <fullName evidence="2">DUF6377 domain-containing protein</fullName>
    </recommendedName>
</protein>
<dbReference type="RefSeq" id="WP_130544530.1">
    <property type="nucleotide sequence ID" value="NZ_CP042431.1"/>
</dbReference>
<dbReference type="AlphaFoldDB" id="A0A4Q7M8M9"/>
<dbReference type="InterPro" id="IPR011990">
    <property type="entry name" value="TPR-like_helical_dom_sf"/>
</dbReference>
<evidence type="ECO:0000256" key="1">
    <source>
        <dbReference type="SAM" id="Phobius"/>
    </source>
</evidence>
<dbReference type="InterPro" id="IPR045957">
    <property type="entry name" value="DUF6377"/>
</dbReference>
<dbReference type="Proteomes" id="UP000293874">
    <property type="component" value="Unassembled WGS sequence"/>
</dbReference>
<dbReference type="Pfam" id="PF19904">
    <property type="entry name" value="DUF6377"/>
    <property type="match status" value="1"/>
</dbReference>
<accession>A0A4Q7M8M9</accession>
<name>A0A4Q7M8M9_9BACT</name>
<keyword evidence="1" id="KW-0472">Membrane</keyword>
<dbReference type="Gene3D" id="1.25.40.10">
    <property type="entry name" value="Tetratricopeptide repeat domain"/>
    <property type="match status" value="2"/>
</dbReference>
<evidence type="ECO:0000259" key="2">
    <source>
        <dbReference type="Pfam" id="PF19904"/>
    </source>
</evidence>
<sequence>MKSFLTCLLTLTFLQNLFSQDHQQLLEELNKVINESAGYDARKQEDIRAIHFYEDAGTPQLEFNRYHQLFEAYKVYKYDSAYFYARKQFHIAKSLSNDTLINMARINLSFSLLSAGMYKETQETLDSVDIHTLTDEAKARYYSLLGRFYYDLGDFDKDVNYTPDYTLKGNTFMDSTIALTPPNSFNHLYYQGLKDIKSGNNDRARELFRQLLNLDSLTDHQVAVTASTLSDIYIQRNMDDSAITLLIQSAIADIKSSTRETSAIFNLAALLYKKGDVKNAYTCIQRAIADATFYGARQRKVQVSAILPLIEGERVNIAEKQKNKLIAYAAVVTLLLLAVIGLAIALMKQIRKVKLAQQALMEAHDRLQVANEKLMESNTIKEEYIGYFFNYNSDFFSRIERFKRSLDQKIMERKLEEVKFLVNNINLKREKEDLLKSFDKVFLTLFPGFVDGFNALFKPEDQIHLKDNELLNTDLRIFALIRMGISDNEKIAHILEYSVNTIYTYKTKIKNKSLLPNEDFEQAIMNIK</sequence>
<keyword evidence="1" id="KW-1133">Transmembrane helix</keyword>
<evidence type="ECO:0000313" key="4">
    <source>
        <dbReference type="Proteomes" id="UP000293874"/>
    </source>
</evidence>
<keyword evidence="1" id="KW-0812">Transmembrane</keyword>
<evidence type="ECO:0000313" key="3">
    <source>
        <dbReference type="EMBL" id="RZS63961.1"/>
    </source>
</evidence>